<dbReference type="PANTHER" id="PTHR43479:SF11">
    <property type="entry name" value="ACREF_ENVCD OPERON REPRESSOR-RELATED"/>
    <property type="match status" value="1"/>
</dbReference>
<dbReference type="GO" id="GO:0003677">
    <property type="term" value="F:DNA binding"/>
    <property type="evidence" value="ECO:0007669"/>
    <property type="project" value="UniProtKB-UniRule"/>
</dbReference>
<dbReference type="InterPro" id="IPR009057">
    <property type="entry name" value="Homeodomain-like_sf"/>
</dbReference>
<dbReference type="InterPro" id="IPR001647">
    <property type="entry name" value="HTH_TetR"/>
</dbReference>
<gene>
    <name evidence="4" type="ORF">JMUB3933_0663</name>
</gene>
<protein>
    <submittedName>
        <fullName evidence="4">Transcriptional regulator, TetR family</fullName>
    </submittedName>
</protein>
<dbReference type="EMBL" id="AP019834">
    <property type="protein sequence ID" value="BBM47163.1"/>
    <property type="molecule type" value="Genomic_DNA"/>
</dbReference>
<dbReference type="AlphaFoldDB" id="A0A510KBF3"/>
<dbReference type="InterPro" id="IPR050624">
    <property type="entry name" value="HTH-type_Tx_Regulator"/>
</dbReference>
<dbReference type="Gene3D" id="1.10.357.10">
    <property type="entry name" value="Tetracycline Repressor, domain 2"/>
    <property type="match status" value="1"/>
</dbReference>
<feature type="DNA-binding region" description="H-T-H motif" evidence="2">
    <location>
        <begin position="33"/>
        <end position="52"/>
    </location>
</feature>
<organism evidence="4 5">
    <name type="scientific">Leptotrichia wadei</name>
    <dbReference type="NCBI Taxonomy" id="157687"/>
    <lineage>
        <taxon>Bacteria</taxon>
        <taxon>Fusobacteriati</taxon>
        <taxon>Fusobacteriota</taxon>
        <taxon>Fusobacteriia</taxon>
        <taxon>Fusobacteriales</taxon>
        <taxon>Leptotrichiaceae</taxon>
        <taxon>Leptotrichia</taxon>
    </lineage>
</organism>
<proteinExistence type="predicted"/>
<dbReference type="SUPFAM" id="SSF46689">
    <property type="entry name" value="Homeodomain-like"/>
    <property type="match status" value="1"/>
</dbReference>
<dbReference type="Proteomes" id="UP000321397">
    <property type="component" value="Chromosome"/>
</dbReference>
<evidence type="ECO:0000259" key="3">
    <source>
        <dbReference type="PROSITE" id="PS50977"/>
    </source>
</evidence>
<reference evidence="4 5" key="1">
    <citation type="submission" date="2019-07" db="EMBL/GenBank/DDBJ databases">
        <title>Complete Genome Sequence of Leptotrichia wadei Strain JMUB3933.</title>
        <authorList>
            <person name="Watanabe S."/>
            <person name="Cui L."/>
        </authorList>
    </citation>
    <scope>NUCLEOTIDE SEQUENCE [LARGE SCALE GENOMIC DNA]</scope>
    <source>
        <strain evidence="4 5">JMUB3933</strain>
    </source>
</reference>
<name>A0A510KBF3_9FUSO</name>
<dbReference type="PROSITE" id="PS50977">
    <property type="entry name" value="HTH_TETR_2"/>
    <property type="match status" value="1"/>
</dbReference>
<dbReference type="PANTHER" id="PTHR43479">
    <property type="entry name" value="ACREF/ENVCD OPERON REPRESSOR-RELATED"/>
    <property type="match status" value="1"/>
</dbReference>
<evidence type="ECO:0000256" key="1">
    <source>
        <dbReference type="ARBA" id="ARBA00023125"/>
    </source>
</evidence>
<evidence type="ECO:0000256" key="2">
    <source>
        <dbReference type="PROSITE-ProRule" id="PRU00335"/>
    </source>
</evidence>
<feature type="domain" description="HTH tetR-type" evidence="3">
    <location>
        <begin position="10"/>
        <end position="70"/>
    </location>
</feature>
<dbReference type="RefSeq" id="WP_146960136.1">
    <property type="nucleotide sequence ID" value="NZ_AP019834.1"/>
</dbReference>
<dbReference type="Pfam" id="PF00440">
    <property type="entry name" value="TetR_N"/>
    <property type="match status" value="1"/>
</dbReference>
<dbReference type="Pfam" id="PF14278">
    <property type="entry name" value="TetR_C_8"/>
    <property type="match status" value="1"/>
</dbReference>
<accession>A0A510KBF3</accession>
<evidence type="ECO:0000313" key="4">
    <source>
        <dbReference type="EMBL" id="BBM47163.1"/>
    </source>
</evidence>
<dbReference type="InterPro" id="IPR039532">
    <property type="entry name" value="TetR_C_Firmicutes"/>
</dbReference>
<evidence type="ECO:0000313" key="5">
    <source>
        <dbReference type="Proteomes" id="UP000321397"/>
    </source>
</evidence>
<sequence length="187" mass="22418">MINYEDIRIKKTIRNIHKSFIELFKGKDYEKITVKELIEKAEISKKTFYRYYSSIDNLFLEIQDKITDEYIQKFSLLAFPKDLKNIINTFIDFSEIYGNAHDKIIIDSKNDYVLQKMINNIIKKTWEKSEFFKEKEPYLRNIILSFVFSSILGSYKQWINDGKKIPLQNFIDTMDSLIYNGIKNFDL</sequence>
<keyword evidence="1 2" id="KW-0238">DNA-binding</keyword>